<organism evidence="6 7">
    <name type="scientific">Halovulum marinum</name>
    <dbReference type="NCBI Taxonomy" id="2662447"/>
    <lineage>
        <taxon>Bacteria</taxon>
        <taxon>Pseudomonadati</taxon>
        <taxon>Pseudomonadota</taxon>
        <taxon>Alphaproteobacteria</taxon>
        <taxon>Rhodobacterales</taxon>
        <taxon>Paracoccaceae</taxon>
        <taxon>Halovulum</taxon>
    </lineage>
</organism>
<feature type="transmembrane region" description="Helical" evidence="4">
    <location>
        <begin position="170"/>
        <end position="189"/>
    </location>
</feature>
<evidence type="ECO:0000313" key="6">
    <source>
        <dbReference type="EMBL" id="MSU89635.1"/>
    </source>
</evidence>
<evidence type="ECO:0000259" key="5">
    <source>
        <dbReference type="PROSITE" id="PS50850"/>
    </source>
</evidence>
<feature type="transmembrane region" description="Helical" evidence="4">
    <location>
        <begin position="349"/>
        <end position="369"/>
    </location>
</feature>
<keyword evidence="7" id="KW-1185">Reference proteome</keyword>
<feature type="transmembrane region" description="Helical" evidence="4">
    <location>
        <begin position="317"/>
        <end position="337"/>
    </location>
</feature>
<feature type="transmembrane region" description="Helical" evidence="4">
    <location>
        <begin position="381"/>
        <end position="397"/>
    </location>
</feature>
<feature type="transmembrane region" description="Helical" evidence="4">
    <location>
        <begin position="140"/>
        <end position="164"/>
    </location>
</feature>
<feature type="transmembrane region" description="Helical" evidence="4">
    <location>
        <begin position="12"/>
        <end position="34"/>
    </location>
</feature>
<evidence type="ECO:0000256" key="3">
    <source>
        <dbReference type="ARBA" id="ARBA00023136"/>
    </source>
</evidence>
<dbReference type="PANTHER" id="PTHR11360:SF308">
    <property type="entry name" value="BLL3089 PROTEIN"/>
    <property type="match status" value="1"/>
</dbReference>
<comment type="caution">
    <text evidence="6">The sequence shown here is derived from an EMBL/GenBank/DDBJ whole genome shotgun (WGS) entry which is preliminary data.</text>
</comment>
<accession>A0A6L5Z0N5</accession>
<dbReference type="GO" id="GO:0022857">
    <property type="term" value="F:transmembrane transporter activity"/>
    <property type="evidence" value="ECO:0007669"/>
    <property type="project" value="InterPro"/>
</dbReference>
<dbReference type="InterPro" id="IPR011701">
    <property type="entry name" value="MFS"/>
</dbReference>
<evidence type="ECO:0000313" key="7">
    <source>
        <dbReference type="Proteomes" id="UP000474957"/>
    </source>
</evidence>
<feature type="transmembrane region" description="Helical" evidence="4">
    <location>
        <begin position="262"/>
        <end position="280"/>
    </location>
</feature>
<dbReference type="PANTHER" id="PTHR11360">
    <property type="entry name" value="MONOCARBOXYLATE TRANSPORTER"/>
    <property type="match status" value="1"/>
</dbReference>
<feature type="transmembrane region" description="Helical" evidence="4">
    <location>
        <begin position="54"/>
        <end position="73"/>
    </location>
</feature>
<dbReference type="Proteomes" id="UP000474957">
    <property type="component" value="Unassembled WGS sequence"/>
</dbReference>
<dbReference type="Pfam" id="PF07690">
    <property type="entry name" value="MFS_1"/>
    <property type="match status" value="1"/>
</dbReference>
<sequence length="412" mass="43590">MRALGDFLRTNAPWLTAGGLLTFGSAFGQTYFIAVFAGEIRAEFDLSHGEWGSIYALGTLASAALMLLVGGVVDGYRTRSLAVLNLVLFAAVCAAMALNPAAGLLVVIVFGLRFCGQGMMSHLAIVSVGRWFAAQRGRAISIVSMGFSLAEAVMPVSFVLLTGWLGWRGAWGVAALVLLAYVPVVLLLLRRERSPRGAAQGDGGTGMLGRHWTRRGALRHWLFWVSLPGLLAQPIFGTAFFFQQVHLVERKGWTLEAFTGLFPLYTGAGLAALLATGAAIDRWGAGRVMPFYLLPLAAAFTLISVAESLALAALGMVLMGLMHGMGAAASGAFWPEYYGTRHLGAIRSVATATMVFATALGPLVTGWLIDLGVDYDRQLQGMALIVLAAAALLAAGLRRARPLLAAAQPLPL</sequence>
<dbReference type="PROSITE" id="PS50850">
    <property type="entry name" value="MFS"/>
    <property type="match status" value="1"/>
</dbReference>
<name>A0A6L5Z0N5_9RHOB</name>
<evidence type="ECO:0000256" key="2">
    <source>
        <dbReference type="ARBA" id="ARBA00022989"/>
    </source>
</evidence>
<keyword evidence="3 4" id="KW-0472">Membrane</keyword>
<feature type="transmembrane region" description="Helical" evidence="4">
    <location>
        <begin position="221"/>
        <end position="242"/>
    </location>
</feature>
<dbReference type="InterPro" id="IPR036259">
    <property type="entry name" value="MFS_trans_sf"/>
</dbReference>
<dbReference type="EMBL" id="WIND01000004">
    <property type="protein sequence ID" value="MSU89635.1"/>
    <property type="molecule type" value="Genomic_DNA"/>
</dbReference>
<proteinExistence type="predicted"/>
<dbReference type="RefSeq" id="WP_154446107.1">
    <property type="nucleotide sequence ID" value="NZ_WIND01000004.1"/>
</dbReference>
<dbReference type="InterPro" id="IPR050327">
    <property type="entry name" value="Proton-linked_MCT"/>
</dbReference>
<reference evidence="6 7" key="1">
    <citation type="submission" date="2019-10" db="EMBL/GenBank/DDBJ databases">
        <title>Cognatihalovulum marinum gen. nov. sp. nov., a new member of the family Rhodobacteraceae isolated from deep seawater of the Northwest Indian Ocean.</title>
        <authorList>
            <person name="Ruan C."/>
            <person name="Wang J."/>
            <person name="Zheng X."/>
            <person name="Song L."/>
            <person name="Zhu Y."/>
            <person name="Huang Y."/>
            <person name="Lu Z."/>
            <person name="Du W."/>
            <person name="Huang L."/>
            <person name="Dai X."/>
        </authorList>
    </citation>
    <scope>NUCLEOTIDE SEQUENCE [LARGE SCALE GENOMIC DNA]</scope>
    <source>
        <strain evidence="6 7">2CG4</strain>
    </source>
</reference>
<dbReference type="InterPro" id="IPR020846">
    <property type="entry name" value="MFS_dom"/>
</dbReference>
<gene>
    <name evidence="6" type="ORF">GE300_08395</name>
</gene>
<protein>
    <submittedName>
        <fullName evidence="6">MFS transporter</fullName>
    </submittedName>
</protein>
<dbReference type="Gene3D" id="1.20.1250.20">
    <property type="entry name" value="MFS general substrate transporter like domains"/>
    <property type="match status" value="1"/>
</dbReference>
<dbReference type="SUPFAM" id="SSF103473">
    <property type="entry name" value="MFS general substrate transporter"/>
    <property type="match status" value="1"/>
</dbReference>
<keyword evidence="1 4" id="KW-0812">Transmembrane</keyword>
<evidence type="ECO:0000256" key="4">
    <source>
        <dbReference type="SAM" id="Phobius"/>
    </source>
</evidence>
<evidence type="ECO:0000256" key="1">
    <source>
        <dbReference type="ARBA" id="ARBA00022692"/>
    </source>
</evidence>
<feature type="transmembrane region" description="Helical" evidence="4">
    <location>
        <begin position="292"/>
        <end position="311"/>
    </location>
</feature>
<keyword evidence="2 4" id="KW-1133">Transmembrane helix</keyword>
<dbReference type="AlphaFoldDB" id="A0A6L5Z0N5"/>
<feature type="domain" description="Major facilitator superfamily (MFS) profile" evidence="5">
    <location>
        <begin position="14"/>
        <end position="401"/>
    </location>
</feature>